<dbReference type="EMBL" id="JH658030">
    <property type="protein sequence ID" value="EXM15184.1"/>
    <property type="molecule type" value="Genomic_DNA"/>
</dbReference>
<evidence type="ECO:0000313" key="2">
    <source>
        <dbReference type="EMBL" id="EXM15184.1"/>
    </source>
</evidence>
<organism evidence="2">
    <name type="scientific">Fusarium oxysporum f. sp. vasinfectum 25433</name>
    <dbReference type="NCBI Taxonomy" id="1089449"/>
    <lineage>
        <taxon>Eukaryota</taxon>
        <taxon>Fungi</taxon>
        <taxon>Dikarya</taxon>
        <taxon>Ascomycota</taxon>
        <taxon>Pezizomycotina</taxon>
        <taxon>Sordariomycetes</taxon>
        <taxon>Hypocreomycetidae</taxon>
        <taxon>Hypocreales</taxon>
        <taxon>Nectriaceae</taxon>
        <taxon>Fusarium</taxon>
        <taxon>Fusarium oxysporum species complex</taxon>
    </lineage>
</organism>
<feature type="compositionally biased region" description="Polar residues" evidence="1">
    <location>
        <begin position="1"/>
        <end position="13"/>
    </location>
</feature>
<reference evidence="2" key="1">
    <citation type="submission" date="2011-11" db="EMBL/GenBank/DDBJ databases">
        <title>The Genome Sequence of Fusarium oxysporum Cotton.</title>
        <authorList>
            <consortium name="The Broad Institute Genome Sequencing Platform"/>
            <person name="Ma L.-J."/>
            <person name="Gale L.R."/>
            <person name="Schwartz D.C."/>
            <person name="Zhou S."/>
            <person name="Corby-Kistler H."/>
            <person name="Young S.K."/>
            <person name="Zeng Q."/>
            <person name="Gargeya S."/>
            <person name="Fitzgerald M."/>
            <person name="Haas B."/>
            <person name="Abouelleil A."/>
            <person name="Alvarado L."/>
            <person name="Arachchi H.M."/>
            <person name="Berlin A."/>
            <person name="Brown A."/>
            <person name="Chapman S.B."/>
            <person name="Chen Z."/>
            <person name="Dunbar C."/>
            <person name="Freedman E."/>
            <person name="Gearin G."/>
            <person name="Goldberg J."/>
            <person name="Griggs A."/>
            <person name="Gujja S."/>
            <person name="Heiman D."/>
            <person name="Howarth C."/>
            <person name="Larson L."/>
            <person name="Lui A."/>
            <person name="MacDonald P.J.P."/>
            <person name="Montmayeur A."/>
            <person name="Murphy C."/>
            <person name="Neiman D."/>
            <person name="Pearson M."/>
            <person name="Priest M."/>
            <person name="Roberts A."/>
            <person name="Saif S."/>
            <person name="Shea T."/>
            <person name="Shenoy N."/>
            <person name="Sisk P."/>
            <person name="Stolte C."/>
            <person name="Sykes S."/>
            <person name="Wortman J."/>
            <person name="Nusbaum C."/>
            <person name="Birren B."/>
        </authorList>
    </citation>
    <scope>NUCLEOTIDE SEQUENCE [LARGE SCALE GENOMIC DNA]</scope>
    <source>
        <strain evidence="2">25433</strain>
    </source>
</reference>
<feature type="region of interest" description="Disordered" evidence="1">
    <location>
        <begin position="1"/>
        <end position="21"/>
    </location>
</feature>
<dbReference type="AlphaFoldDB" id="X0KNI7"/>
<dbReference type="HOGENOM" id="CLU_2346746_0_0_1"/>
<protein>
    <submittedName>
        <fullName evidence="2">Uncharacterized protein</fullName>
    </submittedName>
</protein>
<evidence type="ECO:0000256" key="1">
    <source>
        <dbReference type="SAM" id="MobiDB-lite"/>
    </source>
</evidence>
<dbReference type="Proteomes" id="UP000030701">
    <property type="component" value="Unassembled WGS sequence"/>
</dbReference>
<name>X0KNI7_FUSOX</name>
<proteinExistence type="predicted"/>
<accession>X0KNI7</accession>
<gene>
    <name evidence="2" type="ORF">FOTG_16451</name>
</gene>
<reference evidence="2" key="2">
    <citation type="submission" date="2012-05" db="EMBL/GenBank/DDBJ databases">
        <title>The Genome Annotation of Fusarium oxysporum Cotton.</title>
        <authorList>
            <consortium name="The Broad Institute Genomics Platform"/>
            <person name="Ma L.-J."/>
            <person name="Corby-Kistler H."/>
            <person name="Broz K."/>
            <person name="Gale L.R."/>
            <person name="Jonkers W."/>
            <person name="O'Donnell K."/>
            <person name="Ploetz R."/>
            <person name="Steinberg C."/>
            <person name="Schwartz D.C."/>
            <person name="VanEtten H."/>
            <person name="Zhou S."/>
            <person name="Young S.K."/>
            <person name="Zeng Q."/>
            <person name="Gargeya S."/>
            <person name="Fitzgerald M."/>
            <person name="Abouelleil A."/>
            <person name="Alvarado L."/>
            <person name="Chapman S.B."/>
            <person name="Gainer-Dewar J."/>
            <person name="Goldberg J."/>
            <person name="Griggs A."/>
            <person name="Gujja S."/>
            <person name="Hansen M."/>
            <person name="Howarth C."/>
            <person name="Imamovic A."/>
            <person name="Ireland A."/>
            <person name="Larimer J."/>
            <person name="McCowan C."/>
            <person name="Murphy C."/>
            <person name="Pearson M."/>
            <person name="Poon T.W."/>
            <person name="Priest M."/>
            <person name="Roberts A."/>
            <person name="Saif S."/>
            <person name="Shea T."/>
            <person name="Sykes S."/>
            <person name="Wortman J."/>
            <person name="Nusbaum C."/>
            <person name="Birren B."/>
        </authorList>
    </citation>
    <scope>NUCLEOTIDE SEQUENCE</scope>
    <source>
        <strain evidence="2">25433</strain>
    </source>
</reference>
<sequence length="97" mass="10618">MTSLNTKSGSTQPVMPLLLPSDDASHTDTLVEEVTRSFGLGRDRIENILPSTAFQQDVIDCAGNNKQRSIGHVAYEISNDIDISSVSINQVTWLGWL</sequence>